<proteinExistence type="predicted"/>
<feature type="region of interest" description="Disordered" evidence="1">
    <location>
        <begin position="21"/>
        <end position="54"/>
    </location>
</feature>
<evidence type="ECO:0000313" key="2">
    <source>
        <dbReference type="EMBL" id="KAA1125990.1"/>
    </source>
</evidence>
<feature type="compositionally biased region" description="Low complexity" evidence="1">
    <location>
        <begin position="21"/>
        <end position="33"/>
    </location>
</feature>
<evidence type="ECO:0000313" key="3">
    <source>
        <dbReference type="Proteomes" id="UP000325313"/>
    </source>
</evidence>
<feature type="compositionally biased region" description="Basic and acidic residues" evidence="1">
    <location>
        <begin position="37"/>
        <end position="54"/>
    </location>
</feature>
<dbReference type="AlphaFoldDB" id="A0A5B0RJL1"/>
<dbReference type="EMBL" id="VDEP01000173">
    <property type="protein sequence ID" value="KAA1125990.1"/>
    <property type="molecule type" value="Genomic_DNA"/>
</dbReference>
<evidence type="ECO:0000256" key="1">
    <source>
        <dbReference type="SAM" id="MobiDB-lite"/>
    </source>
</evidence>
<protein>
    <submittedName>
        <fullName evidence="2">Uncharacterized protein</fullName>
    </submittedName>
</protein>
<accession>A0A5B0RJL1</accession>
<reference evidence="2 3" key="1">
    <citation type="submission" date="2019-05" db="EMBL/GenBank/DDBJ databases">
        <title>Emergence of the Ug99 lineage of the wheat stem rust pathogen through somatic hybridization.</title>
        <authorList>
            <person name="Li F."/>
            <person name="Upadhyaya N.M."/>
            <person name="Sperschneider J."/>
            <person name="Matny O."/>
            <person name="Nguyen-Phuc H."/>
            <person name="Mago R."/>
            <person name="Raley C."/>
            <person name="Miller M.E."/>
            <person name="Silverstein K.A.T."/>
            <person name="Henningsen E."/>
            <person name="Hirsch C.D."/>
            <person name="Visser B."/>
            <person name="Pretorius Z.A."/>
            <person name="Steffenson B.J."/>
            <person name="Schwessinger B."/>
            <person name="Dodds P.N."/>
            <person name="Figueroa M."/>
        </authorList>
    </citation>
    <scope>NUCLEOTIDE SEQUENCE [LARGE SCALE GENOMIC DNA]</scope>
    <source>
        <strain evidence="2 3">Ug99</strain>
    </source>
</reference>
<sequence>MSHLTMFQRRIIELRLILDGSQSSGHHTGSQQSNQFDPRDASQGHRRILGREKKTAVEFSSAPLNLPITTGESSCCTFKAQHIDVHVDTMHSGSTH</sequence>
<organism evidence="2 3">
    <name type="scientific">Puccinia graminis f. sp. tritici</name>
    <dbReference type="NCBI Taxonomy" id="56615"/>
    <lineage>
        <taxon>Eukaryota</taxon>
        <taxon>Fungi</taxon>
        <taxon>Dikarya</taxon>
        <taxon>Basidiomycota</taxon>
        <taxon>Pucciniomycotina</taxon>
        <taxon>Pucciniomycetes</taxon>
        <taxon>Pucciniales</taxon>
        <taxon>Pucciniaceae</taxon>
        <taxon>Puccinia</taxon>
    </lineage>
</organism>
<name>A0A5B0RJL1_PUCGR</name>
<dbReference type="Proteomes" id="UP000325313">
    <property type="component" value="Unassembled WGS sequence"/>
</dbReference>
<comment type="caution">
    <text evidence="2">The sequence shown here is derived from an EMBL/GenBank/DDBJ whole genome shotgun (WGS) entry which is preliminary data.</text>
</comment>
<gene>
    <name evidence="2" type="ORF">PGTUg99_007353</name>
</gene>